<dbReference type="GO" id="GO:0016787">
    <property type="term" value="F:hydrolase activity"/>
    <property type="evidence" value="ECO:0007669"/>
    <property type="project" value="UniProtKB-KW"/>
</dbReference>
<gene>
    <name evidence="5" type="primary">xylG_1</name>
    <name evidence="5" type="ORF">NCTC9183_01105</name>
</gene>
<reference evidence="5" key="1">
    <citation type="submission" date="2019-04" db="EMBL/GenBank/DDBJ databases">
        <authorList>
            <consortium name="Pathogen Informatics"/>
        </authorList>
    </citation>
    <scope>NUCLEOTIDE SEQUENCE</scope>
    <source>
        <strain evidence="5">NCTC9183</strain>
    </source>
</reference>
<dbReference type="EC" id="3.6.3.17" evidence="5"/>
<name>A0A4P0XSM7_KLEPN</name>
<accession>A0A4P0XSM7</accession>
<evidence type="ECO:0000313" key="5">
    <source>
        <dbReference type="EMBL" id="VTM49864.1"/>
    </source>
</evidence>
<evidence type="ECO:0000256" key="2">
    <source>
        <dbReference type="ARBA" id="ARBA00022737"/>
    </source>
</evidence>
<dbReference type="InterPro" id="IPR027417">
    <property type="entry name" value="P-loop_NTPase"/>
</dbReference>
<dbReference type="InterPro" id="IPR050107">
    <property type="entry name" value="ABC_carbohydrate_import_ATPase"/>
</dbReference>
<dbReference type="AlphaFoldDB" id="A0A4P0XSM7"/>
<dbReference type="PANTHER" id="PTHR43790:SF9">
    <property type="entry name" value="GALACTOFURANOSE TRANSPORTER ATP-BINDING PROTEIN YTFR"/>
    <property type="match status" value="1"/>
</dbReference>
<sequence length="99" mass="10963">MRQLRDNGVSLIFVTHFLDQVYAVSDRITVLRNGTFVGCRETRELPQIELVKMMLGRELDHNALQRAGRTLLSDKPVAAFEGYGKKGTIAPVRPAGPPG</sequence>
<dbReference type="Proteomes" id="UP000507695">
    <property type="component" value="Unassembled WGS sequence"/>
</dbReference>
<keyword evidence="1" id="KW-0813">Transport</keyword>
<proteinExistence type="predicted"/>
<keyword evidence="5" id="KW-0378">Hydrolase</keyword>
<keyword evidence="2" id="KW-0677">Repeat</keyword>
<keyword evidence="3" id="KW-0547">Nucleotide-binding</keyword>
<evidence type="ECO:0000256" key="1">
    <source>
        <dbReference type="ARBA" id="ARBA00022448"/>
    </source>
</evidence>
<dbReference type="GO" id="GO:0005524">
    <property type="term" value="F:ATP binding"/>
    <property type="evidence" value="ECO:0007669"/>
    <property type="project" value="UniProtKB-KW"/>
</dbReference>
<evidence type="ECO:0000256" key="4">
    <source>
        <dbReference type="ARBA" id="ARBA00022840"/>
    </source>
</evidence>
<evidence type="ECO:0000256" key="3">
    <source>
        <dbReference type="ARBA" id="ARBA00022741"/>
    </source>
</evidence>
<dbReference type="EMBL" id="CABDVL010000003">
    <property type="protein sequence ID" value="VTM49864.1"/>
    <property type="molecule type" value="Genomic_DNA"/>
</dbReference>
<protein>
    <submittedName>
        <fullName evidence="5">Sugar ABC transport system</fullName>
        <ecNumber evidence="5">3.6.3.17</ecNumber>
    </submittedName>
</protein>
<dbReference type="PANTHER" id="PTHR43790">
    <property type="entry name" value="CARBOHYDRATE TRANSPORT ATP-BINDING PROTEIN MG119-RELATED"/>
    <property type="match status" value="1"/>
</dbReference>
<dbReference type="Gene3D" id="3.40.50.300">
    <property type="entry name" value="P-loop containing nucleotide triphosphate hydrolases"/>
    <property type="match status" value="1"/>
</dbReference>
<keyword evidence="4" id="KW-0067">ATP-binding</keyword>
<organism evidence="5">
    <name type="scientific">Klebsiella pneumoniae</name>
    <dbReference type="NCBI Taxonomy" id="573"/>
    <lineage>
        <taxon>Bacteria</taxon>
        <taxon>Pseudomonadati</taxon>
        <taxon>Pseudomonadota</taxon>
        <taxon>Gammaproteobacteria</taxon>
        <taxon>Enterobacterales</taxon>
        <taxon>Enterobacteriaceae</taxon>
        <taxon>Klebsiella/Raoultella group</taxon>
        <taxon>Klebsiella</taxon>
        <taxon>Klebsiella pneumoniae complex</taxon>
    </lineage>
</organism>
<dbReference type="SUPFAM" id="SSF52540">
    <property type="entry name" value="P-loop containing nucleoside triphosphate hydrolases"/>
    <property type="match status" value="1"/>
</dbReference>